<dbReference type="InterPro" id="IPR050763">
    <property type="entry name" value="ABC_transporter_ATP-binding"/>
</dbReference>
<accession>A0ABV5UYE9</accession>
<gene>
    <name evidence="8" type="ORF">ACFFN0_00795</name>
</gene>
<evidence type="ECO:0000256" key="1">
    <source>
        <dbReference type="ARBA" id="ARBA00004202"/>
    </source>
</evidence>
<dbReference type="Gene3D" id="3.40.50.300">
    <property type="entry name" value="P-loop containing nucleotide triphosphate hydrolases"/>
    <property type="match status" value="1"/>
</dbReference>
<evidence type="ECO:0000256" key="5">
    <source>
        <dbReference type="ARBA" id="ARBA00022840"/>
    </source>
</evidence>
<dbReference type="InterPro" id="IPR017871">
    <property type="entry name" value="ABC_transporter-like_CS"/>
</dbReference>
<keyword evidence="4" id="KW-0547">Nucleotide-binding</keyword>
<keyword evidence="5 8" id="KW-0067">ATP-binding</keyword>
<dbReference type="InterPro" id="IPR027417">
    <property type="entry name" value="P-loop_NTPase"/>
</dbReference>
<sequence length="199" mass="21365">MEGASALPPVSFSLSQGQCLAVTGSNGSGKTTLLRVLAGLQRPTQGAASVRGRRCDERDQVFRQELAAQIGPPPVARDLTLDEHLRLVAQTWRSHEPNAPGQVTGIVQELGLGQLMSRFPHQLSSGQAQLFALALTLVRPSSVLVLDEPEHRLDVDRISMVIETLRSRISAGTTVVLATHDPRVSSELSDQTLHLTVAA</sequence>
<evidence type="ECO:0000259" key="7">
    <source>
        <dbReference type="PROSITE" id="PS50893"/>
    </source>
</evidence>
<evidence type="ECO:0000313" key="8">
    <source>
        <dbReference type="EMBL" id="MFB9730579.1"/>
    </source>
</evidence>
<dbReference type="Pfam" id="PF00005">
    <property type="entry name" value="ABC_tran"/>
    <property type="match status" value="1"/>
</dbReference>
<dbReference type="SMART" id="SM00382">
    <property type="entry name" value="AAA"/>
    <property type="match status" value="1"/>
</dbReference>
<dbReference type="InterPro" id="IPR003593">
    <property type="entry name" value="AAA+_ATPase"/>
</dbReference>
<comment type="similarity">
    <text evidence="2">Belongs to the ABC transporter superfamily.</text>
</comment>
<keyword evidence="6" id="KW-0046">Antibiotic resistance</keyword>
<organism evidence="8 9">
    <name type="scientific">Ornithinimicrobium kibberense</name>
    <dbReference type="NCBI Taxonomy" id="282060"/>
    <lineage>
        <taxon>Bacteria</taxon>
        <taxon>Bacillati</taxon>
        <taxon>Actinomycetota</taxon>
        <taxon>Actinomycetes</taxon>
        <taxon>Micrococcales</taxon>
        <taxon>Ornithinimicrobiaceae</taxon>
        <taxon>Ornithinimicrobium</taxon>
    </lineage>
</organism>
<dbReference type="EMBL" id="JBHMAX010000001">
    <property type="protein sequence ID" value="MFB9730579.1"/>
    <property type="molecule type" value="Genomic_DNA"/>
</dbReference>
<evidence type="ECO:0000256" key="3">
    <source>
        <dbReference type="ARBA" id="ARBA00022448"/>
    </source>
</evidence>
<dbReference type="PROSITE" id="PS50893">
    <property type="entry name" value="ABC_TRANSPORTER_2"/>
    <property type="match status" value="1"/>
</dbReference>
<dbReference type="RefSeq" id="WP_141338798.1">
    <property type="nucleotide sequence ID" value="NZ_JBHMAX010000001.1"/>
</dbReference>
<evidence type="ECO:0000256" key="2">
    <source>
        <dbReference type="ARBA" id="ARBA00005417"/>
    </source>
</evidence>
<protein>
    <submittedName>
        <fullName evidence="8">ATP-binding cassette domain-containing protein</fullName>
    </submittedName>
</protein>
<dbReference type="PANTHER" id="PTHR42711:SF5">
    <property type="entry name" value="ABC TRANSPORTER ATP-BINDING PROTEIN NATA"/>
    <property type="match status" value="1"/>
</dbReference>
<comment type="caution">
    <text evidence="8">The sequence shown here is derived from an EMBL/GenBank/DDBJ whole genome shotgun (WGS) entry which is preliminary data.</text>
</comment>
<reference evidence="8 9" key="1">
    <citation type="submission" date="2024-09" db="EMBL/GenBank/DDBJ databases">
        <authorList>
            <person name="Sun Q."/>
            <person name="Mori K."/>
        </authorList>
    </citation>
    <scope>NUCLEOTIDE SEQUENCE [LARGE SCALE GENOMIC DNA]</scope>
    <source>
        <strain evidence="8 9">JCM 12763</strain>
    </source>
</reference>
<comment type="subcellular location">
    <subcellularLocation>
        <location evidence="1">Cell membrane</location>
        <topology evidence="1">Peripheral membrane protein</topology>
    </subcellularLocation>
</comment>
<keyword evidence="3" id="KW-0813">Transport</keyword>
<evidence type="ECO:0000256" key="6">
    <source>
        <dbReference type="ARBA" id="ARBA00023251"/>
    </source>
</evidence>
<dbReference type="SUPFAM" id="SSF52540">
    <property type="entry name" value="P-loop containing nucleoside triphosphate hydrolases"/>
    <property type="match status" value="1"/>
</dbReference>
<dbReference type="GO" id="GO:0005524">
    <property type="term" value="F:ATP binding"/>
    <property type="evidence" value="ECO:0007669"/>
    <property type="project" value="UniProtKB-KW"/>
</dbReference>
<feature type="domain" description="ABC transporter" evidence="7">
    <location>
        <begin position="1"/>
        <end position="199"/>
    </location>
</feature>
<keyword evidence="9" id="KW-1185">Reference proteome</keyword>
<dbReference type="Proteomes" id="UP001589613">
    <property type="component" value="Unassembled WGS sequence"/>
</dbReference>
<dbReference type="InterPro" id="IPR003439">
    <property type="entry name" value="ABC_transporter-like_ATP-bd"/>
</dbReference>
<evidence type="ECO:0000313" key="9">
    <source>
        <dbReference type="Proteomes" id="UP001589613"/>
    </source>
</evidence>
<proteinExistence type="inferred from homology"/>
<evidence type="ECO:0000256" key="4">
    <source>
        <dbReference type="ARBA" id="ARBA00022741"/>
    </source>
</evidence>
<name>A0ABV5UYE9_9MICO</name>
<dbReference type="PANTHER" id="PTHR42711">
    <property type="entry name" value="ABC TRANSPORTER ATP-BINDING PROTEIN"/>
    <property type="match status" value="1"/>
</dbReference>
<dbReference type="PROSITE" id="PS00211">
    <property type="entry name" value="ABC_TRANSPORTER_1"/>
    <property type="match status" value="1"/>
</dbReference>